<dbReference type="InterPro" id="IPR035919">
    <property type="entry name" value="EAL_sf"/>
</dbReference>
<dbReference type="PANTHER" id="PTHR44757:SF2">
    <property type="entry name" value="BIOFILM ARCHITECTURE MAINTENANCE PROTEIN MBAA"/>
    <property type="match status" value="1"/>
</dbReference>
<dbReference type="PROSITE" id="PS50887">
    <property type="entry name" value="GGDEF"/>
    <property type="match status" value="1"/>
</dbReference>
<dbReference type="PROSITE" id="PS50883">
    <property type="entry name" value="EAL"/>
    <property type="match status" value="1"/>
</dbReference>
<dbReference type="SUPFAM" id="SSF52172">
    <property type="entry name" value="CheY-like"/>
    <property type="match status" value="1"/>
</dbReference>
<dbReference type="SMART" id="SM00086">
    <property type="entry name" value="PAC"/>
    <property type="match status" value="2"/>
</dbReference>
<evidence type="ECO:0000313" key="6">
    <source>
        <dbReference type="EMBL" id="MBB4844568.1"/>
    </source>
</evidence>
<dbReference type="PROSITE" id="PS50112">
    <property type="entry name" value="PAS"/>
    <property type="match status" value="1"/>
</dbReference>
<dbReference type="InterPro" id="IPR029787">
    <property type="entry name" value="Nucleotide_cyclase"/>
</dbReference>
<evidence type="ECO:0000259" key="3">
    <source>
        <dbReference type="PROSITE" id="PS50112"/>
    </source>
</evidence>
<dbReference type="SUPFAM" id="SSF55073">
    <property type="entry name" value="Nucleotide cyclase"/>
    <property type="match status" value="1"/>
</dbReference>
<dbReference type="InterPro" id="IPR001789">
    <property type="entry name" value="Sig_transdc_resp-reg_receiver"/>
</dbReference>
<dbReference type="InterPro" id="IPR035965">
    <property type="entry name" value="PAS-like_dom_sf"/>
</dbReference>
<dbReference type="Gene3D" id="3.30.70.270">
    <property type="match status" value="1"/>
</dbReference>
<dbReference type="InterPro" id="IPR052155">
    <property type="entry name" value="Biofilm_reg_signaling"/>
</dbReference>
<organism evidence="6 7">
    <name type="scientific">Roseateles oligotrophus</name>
    <dbReference type="NCBI Taxonomy" id="1769250"/>
    <lineage>
        <taxon>Bacteria</taxon>
        <taxon>Pseudomonadati</taxon>
        <taxon>Pseudomonadota</taxon>
        <taxon>Betaproteobacteria</taxon>
        <taxon>Burkholderiales</taxon>
        <taxon>Sphaerotilaceae</taxon>
        <taxon>Roseateles</taxon>
    </lineage>
</organism>
<dbReference type="CDD" id="cd17534">
    <property type="entry name" value="REC_DC-like"/>
    <property type="match status" value="1"/>
</dbReference>
<feature type="domain" description="Response regulatory" evidence="2">
    <location>
        <begin position="15"/>
        <end position="130"/>
    </location>
</feature>
<evidence type="ECO:0000256" key="1">
    <source>
        <dbReference type="PROSITE-ProRule" id="PRU00169"/>
    </source>
</evidence>
<protein>
    <submittedName>
        <fullName evidence="6">Diguanylate cyclase (GGDEF)-like protein/PAS domain S-box-containing protein</fullName>
    </submittedName>
</protein>
<feature type="domain" description="PAS" evidence="3">
    <location>
        <begin position="259"/>
        <end position="311"/>
    </location>
</feature>
<evidence type="ECO:0000259" key="2">
    <source>
        <dbReference type="PROSITE" id="PS50110"/>
    </source>
</evidence>
<sequence>MNALIENKPQSKPLRVQIVEDERIVALDIKFNLQQLGFVVTGMANSESEALAQVRRERPDVVLMDINLGRGGDGIQAAHQLKQEFGLPVIFLTAYAEPETLERAGLSAPYGYLLKPFELRELNATLRMALARREVEQKTERLEQRFRLALDAASLGVLEFHRNTDTLELDGHIAHLMRGSPLGFKFSRQEFLARLVEPAVRERLGSLLQPGGVVHTLALWQRDDDELIWLEIHASHFADEDKVIGVFRDVSAQVHNEERLQQAAVVFESAAEAIMILDAAYRVRAANPAFSALTGWSQAEVQGRHPDEFLHAKRSSDRVAARESLAAGAAGTPWQGDVYCQRRDGGIFPAWEHVAPVLGKEQQVSHYVLSFSDTSALRDAEMKIHHLAFHDALTGLGNRHHLNHCLRECMNRGPGGGAPESFALVFIDLDGFKTINDTLGHAAGDLLLIEIAARLSRQLRSSDVPIRLGGDEFVLLLHAIQRPDDLAGVADKLLGAVRQPVDVGMGEAVQVSASMGIALFPDHAASVDDLIKAADSAMYAAKAAGRDRYAFYSAALSARAVERLQIEQGLRRALAAQELRLHWQPLVSMRDGRLRAAEALLRWTHAEHGPIAPERFIPVAEESGLIDAIGDWVLQQACGQAARWLQAGCHFERVAVNVSPRQLQHEGFAQRVDAALRQARLAPEKLELELTESCLQNGDSVLRALHGLRALGVQLALDDFGTGFSSLSMLKMLPINRLKIDRSFVRDLARDPNDLAIARAIAALAGTMDLAVTAEGVESAEQRELLLAMGVQEAQGWLYSPAVSAQELATWFNKPAGI</sequence>
<feature type="domain" description="EAL" evidence="4">
    <location>
        <begin position="563"/>
        <end position="816"/>
    </location>
</feature>
<dbReference type="Pfam" id="PF13426">
    <property type="entry name" value="PAS_9"/>
    <property type="match status" value="1"/>
</dbReference>
<dbReference type="SUPFAM" id="SSF141868">
    <property type="entry name" value="EAL domain-like"/>
    <property type="match status" value="1"/>
</dbReference>
<dbReference type="Gene3D" id="3.40.50.2300">
    <property type="match status" value="1"/>
</dbReference>
<dbReference type="Pfam" id="PF00989">
    <property type="entry name" value="PAS"/>
    <property type="match status" value="1"/>
</dbReference>
<feature type="domain" description="GGDEF" evidence="5">
    <location>
        <begin position="420"/>
        <end position="554"/>
    </location>
</feature>
<dbReference type="EMBL" id="JACHLP010000006">
    <property type="protein sequence ID" value="MBB4844568.1"/>
    <property type="molecule type" value="Genomic_DNA"/>
</dbReference>
<keyword evidence="7" id="KW-1185">Reference proteome</keyword>
<dbReference type="GO" id="GO:0000160">
    <property type="term" value="P:phosphorelay signal transduction system"/>
    <property type="evidence" value="ECO:0007669"/>
    <property type="project" value="InterPro"/>
</dbReference>
<dbReference type="SMART" id="SM00091">
    <property type="entry name" value="PAS"/>
    <property type="match status" value="2"/>
</dbReference>
<dbReference type="Gene3D" id="3.30.450.20">
    <property type="entry name" value="PAS domain"/>
    <property type="match status" value="2"/>
</dbReference>
<dbReference type="PANTHER" id="PTHR44757">
    <property type="entry name" value="DIGUANYLATE CYCLASE DGCP"/>
    <property type="match status" value="1"/>
</dbReference>
<dbReference type="Pfam" id="PF00990">
    <property type="entry name" value="GGDEF"/>
    <property type="match status" value="1"/>
</dbReference>
<dbReference type="CDD" id="cd00130">
    <property type="entry name" value="PAS"/>
    <property type="match status" value="1"/>
</dbReference>
<dbReference type="AlphaFoldDB" id="A0A840LEE2"/>
<proteinExistence type="predicted"/>
<dbReference type="SMART" id="SM00267">
    <property type="entry name" value="GGDEF"/>
    <property type="match status" value="1"/>
</dbReference>
<name>A0A840LEE2_9BURK</name>
<dbReference type="SMART" id="SM00052">
    <property type="entry name" value="EAL"/>
    <property type="match status" value="1"/>
</dbReference>
<gene>
    <name evidence="6" type="ORF">HNP55_003112</name>
</gene>
<dbReference type="InterPro" id="IPR000014">
    <property type="entry name" value="PAS"/>
</dbReference>
<evidence type="ECO:0000313" key="7">
    <source>
        <dbReference type="Proteomes" id="UP000562027"/>
    </source>
</evidence>
<dbReference type="Pfam" id="PF00563">
    <property type="entry name" value="EAL"/>
    <property type="match status" value="1"/>
</dbReference>
<evidence type="ECO:0000259" key="4">
    <source>
        <dbReference type="PROSITE" id="PS50883"/>
    </source>
</evidence>
<comment type="caution">
    <text evidence="6">The sequence shown here is derived from an EMBL/GenBank/DDBJ whole genome shotgun (WGS) entry which is preliminary data.</text>
</comment>
<dbReference type="Proteomes" id="UP000562027">
    <property type="component" value="Unassembled WGS sequence"/>
</dbReference>
<dbReference type="RefSeq" id="WP_184301152.1">
    <property type="nucleotide sequence ID" value="NZ_JACHLP010000006.1"/>
</dbReference>
<dbReference type="NCBIfam" id="TIGR00229">
    <property type="entry name" value="sensory_box"/>
    <property type="match status" value="1"/>
</dbReference>
<dbReference type="InterPro" id="IPR011006">
    <property type="entry name" value="CheY-like_superfamily"/>
</dbReference>
<dbReference type="InterPro" id="IPR043128">
    <property type="entry name" value="Rev_trsase/Diguanyl_cyclase"/>
</dbReference>
<feature type="modified residue" description="4-aspartylphosphate" evidence="1">
    <location>
        <position position="65"/>
    </location>
</feature>
<keyword evidence="1" id="KW-0597">Phosphoprotein</keyword>
<dbReference type="InterPro" id="IPR013767">
    <property type="entry name" value="PAS_fold"/>
</dbReference>
<dbReference type="PROSITE" id="PS50110">
    <property type="entry name" value="RESPONSE_REGULATORY"/>
    <property type="match status" value="1"/>
</dbReference>
<dbReference type="SUPFAM" id="SSF55785">
    <property type="entry name" value="PYP-like sensor domain (PAS domain)"/>
    <property type="match status" value="2"/>
</dbReference>
<dbReference type="NCBIfam" id="TIGR00254">
    <property type="entry name" value="GGDEF"/>
    <property type="match status" value="1"/>
</dbReference>
<dbReference type="InterPro" id="IPR000160">
    <property type="entry name" value="GGDEF_dom"/>
</dbReference>
<dbReference type="InterPro" id="IPR001610">
    <property type="entry name" value="PAC"/>
</dbReference>
<dbReference type="CDD" id="cd01948">
    <property type="entry name" value="EAL"/>
    <property type="match status" value="1"/>
</dbReference>
<dbReference type="Pfam" id="PF00072">
    <property type="entry name" value="Response_reg"/>
    <property type="match status" value="1"/>
</dbReference>
<evidence type="ECO:0000259" key="5">
    <source>
        <dbReference type="PROSITE" id="PS50887"/>
    </source>
</evidence>
<dbReference type="InterPro" id="IPR001633">
    <property type="entry name" value="EAL_dom"/>
</dbReference>
<dbReference type="Gene3D" id="3.20.20.450">
    <property type="entry name" value="EAL domain"/>
    <property type="match status" value="1"/>
</dbReference>
<dbReference type="CDD" id="cd01949">
    <property type="entry name" value="GGDEF"/>
    <property type="match status" value="1"/>
</dbReference>
<reference evidence="6 7" key="1">
    <citation type="submission" date="2020-08" db="EMBL/GenBank/DDBJ databases">
        <title>Functional genomics of gut bacteria from endangered species of beetles.</title>
        <authorList>
            <person name="Carlos-Shanley C."/>
        </authorList>
    </citation>
    <scope>NUCLEOTIDE SEQUENCE [LARGE SCALE GENOMIC DNA]</scope>
    <source>
        <strain evidence="6 7">S00239</strain>
    </source>
</reference>
<accession>A0A840LEE2</accession>
<dbReference type="SMART" id="SM00448">
    <property type="entry name" value="REC"/>
    <property type="match status" value="1"/>
</dbReference>
<dbReference type="GO" id="GO:0006355">
    <property type="term" value="P:regulation of DNA-templated transcription"/>
    <property type="evidence" value="ECO:0007669"/>
    <property type="project" value="InterPro"/>
</dbReference>